<feature type="compositionally biased region" description="Acidic residues" evidence="1">
    <location>
        <begin position="262"/>
        <end position="271"/>
    </location>
</feature>
<comment type="caution">
    <text evidence="2">The sequence shown here is derived from an EMBL/GenBank/DDBJ whole genome shotgun (WGS) entry which is preliminary data.</text>
</comment>
<feature type="region of interest" description="Disordered" evidence="1">
    <location>
        <begin position="65"/>
        <end position="107"/>
    </location>
</feature>
<gene>
    <name evidence="2" type="ORF">XA68_11757</name>
</gene>
<feature type="compositionally biased region" description="Basic and acidic residues" evidence="1">
    <location>
        <begin position="73"/>
        <end position="107"/>
    </location>
</feature>
<dbReference type="Proteomes" id="UP000037136">
    <property type="component" value="Unassembled WGS sequence"/>
</dbReference>
<evidence type="ECO:0000313" key="2">
    <source>
        <dbReference type="EMBL" id="PFH59865.1"/>
    </source>
</evidence>
<feature type="compositionally biased region" description="Basic and acidic residues" evidence="1">
    <location>
        <begin position="213"/>
        <end position="223"/>
    </location>
</feature>
<evidence type="ECO:0000256" key="1">
    <source>
        <dbReference type="SAM" id="MobiDB-lite"/>
    </source>
</evidence>
<organism evidence="2 3">
    <name type="scientific">Ophiocordyceps unilateralis</name>
    <name type="common">Zombie-ant fungus</name>
    <name type="synonym">Torrubia unilateralis</name>
    <dbReference type="NCBI Taxonomy" id="268505"/>
    <lineage>
        <taxon>Eukaryota</taxon>
        <taxon>Fungi</taxon>
        <taxon>Dikarya</taxon>
        <taxon>Ascomycota</taxon>
        <taxon>Pezizomycotina</taxon>
        <taxon>Sordariomycetes</taxon>
        <taxon>Hypocreomycetidae</taxon>
        <taxon>Hypocreales</taxon>
        <taxon>Ophiocordycipitaceae</taxon>
        <taxon>Ophiocordyceps</taxon>
    </lineage>
</organism>
<dbReference type="STRING" id="268505.A0A2A9PEC8"/>
<reference evidence="2 3" key="2">
    <citation type="journal article" date="2017" name="Sci. Rep.">
        <title>Ant-infecting Ophiocordyceps genomes reveal a high diversity of potential behavioral manipulation genes and a possible major role for enterotoxins.</title>
        <authorList>
            <person name="de Bekker C."/>
            <person name="Ohm R.A."/>
            <person name="Evans H.C."/>
            <person name="Brachmann A."/>
            <person name="Hughes D.P."/>
        </authorList>
    </citation>
    <scope>NUCLEOTIDE SEQUENCE [LARGE SCALE GENOMIC DNA]</scope>
    <source>
        <strain evidence="2 3">SC16a</strain>
    </source>
</reference>
<sequence length="377" mass="42385">MQPIAIATFYGKGLAEGKKFEQKLVEAGGGDWHPNAKITFLEGALSARTLQAIAPVELPTDDFPAWLRRRNSSRPENRHESKDRDKNKNKSRDQQQSNRDPKDGKHDSFCSCCKIPGHRYHDLSDLGVGYSLKHSALINTLRQLTGLTTVKRKKGTVLLLRKALYGPRCGLHTVRKPHTWWKACRAYRKIYDKSLIPAKKITNEEEARKKIKQRFKEVPEERKKAKAWQPYPQQQGQQQKQERATITVTNSSTTSNPAANPDTEEAEENEPEGLLVPDHEVDNGQTQDQISEAEANTDFEGGYEGPAKKDPLHLDQLAGDPLTATRGYDLQWGAESSGQSYPPRRANASLRIYPLSSIGYHNPRNNPRDPKAASFAS</sequence>
<proteinExistence type="predicted"/>
<evidence type="ECO:0000313" key="3">
    <source>
        <dbReference type="Proteomes" id="UP000037136"/>
    </source>
</evidence>
<name>A0A2A9PEC8_OPHUN</name>
<accession>A0A2A9PEC8</accession>
<dbReference type="EMBL" id="LAZP02000167">
    <property type="protein sequence ID" value="PFH59865.1"/>
    <property type="molecule type" value="Genomic_DNA"/>
</dbReference>
<reference evidence="2 3" key="1">
    <citation type="journal article" date="2015" name="BMC Genomics">
        <title>Gene expression during zombie ant biting behavior reflects the complexity underlying fungal parasitic behavioral manipulation.</title>
        <authorList>
            <person name="de Bekker C."/>
            <person name="Ohm R.A."/>
            <person name="Loreto R.G."/>
            <person name="Sebastian A."/>
            <person name="Albert I."/>
            <person name="Merrow M."/>
            <person name="Brachmann A."/>
            <person name="Hughes D.P."/>
        </authorList>
    </citation>
    <scope>NUCLEOTIDE SEQUENCE [LARGE SCALE GENOMIC DNA]</scope>
    <source>
        <strain evidence="2 3">SC16a</strain>
    </source>
</reference>
<feature type="region of interest" description="Disordered" evidence="1">
    <location>
        <begin position="357"/>
        <end position="377"/>
    </location>
</feature>
<feature type="compositionally biased region" description="Low complexity" evidence="1">
    <location>
        <begin position="229"/>
        <end position="261"/>
    </location>
</feature>
<feature type="region of interest" description="Disordered" evidence="1">
    <location>
        <begin position="213"/>
        <end position="281"/>
    </location>
</feature>
<feature type="region of interest" description="Disordered" evidence="1">
    <location>
        <begin position="298"/>
        <end position="320"/>
    </location>
</feature>
<protein>
    <submittedName>
        <fullName evidence="2">Uncharacterized protein</fullName>
    </submittedName>
</protein>
<dbReference type="AlphaFoldDB" id="A0A2A9PEC8"/>
<keyword evidence="3" id="KW-1185">Reference proteome</keyword>